<dbReference type="EMBL" id="CAJOBC010003234">
    <property type="protein sequence ID" value="CAF3773530.1"/>
    <property type="molecule type" value="Genomic_DNA"/>
</dbReference>
<proteinExistence type="predicted"/>
<sequence>MFGNTYTMPQTTGEGTPLYEHDFQQFSQQGASGRDCYGHFGPSILFDLFDKEFPDSIMVDYLHTTLLRQTRTMMTHLAGKISTADRALLDRVLTEQRFPYYFYRGVRGISNLAHVKGTEVRNLLLYSMIPTFILFFDPEQVSYISLFSCAIRLLYGPPLLHISRGARCNLASELMIEYMSLAEKAFGRTNLFETGLLLAL</sequence>
<evidence type="ECO:0000313" key="3">
    <source>
        <dbReference type="Proteomes" id="UP000663829"/>
    </source>
</evidence>
<dbReference type="Proteomes" id="UP000681722">
    <property type="component" value="Unassembled WGS sequence"/>
</dbReference>
<dbReference type="OrthoDB" id="8067290at2759"/>
<protein>
    <submittedName>
        <fullName evidence="1">Uncharacterized protein</fullName>
    </submittedName>
</protein>
<dbReference type="Proteomes" id="UP000663829">
    <property type="component" value="Unassembled WGS sequence"/>
</dbReference>
<name>A0A814GYA0_9BILA</name>
<dbReference type="EMBL" id="CAJNOQ010003234">
    <property type="protein sequence ID" value="CAF1002138.1"/>
    <property type="molecule type" value="Genomic_DNA"/>
</dbReference>
<evidence type="ECO:0000313" key="1">
    <source>
        <dbReference type="EMBL" id="CAF1002138.1"/>
    </source>
</evidence>
<evidence type="ECO:0000313" key="2">
    <source>
        <dbReference type="EMBL" id="CAF3773530.1"/>
    </source>
</evidence>
<comment type="caution">
    <text evidence="1">The sequence shown here is derived from an EMBL/GenBank/DDBJ whole genome shotgun (WGS) entry which is preliminary data.</text>
</comment>
<keyword evidence="3" id="KW-1185">Reference proteome</keyword>
<reference evidence="1" key="1">
    <citation type="submission" date="2021-02" db="EMBL/GenBank/DDBJ databases">
        <authorList>
            <person name="Nowell W R."/>
        </authorList>
    </citation>
    <scope>NUCLEOTIDE SEQUENCE</scope>
</reference>
<accession>A0A814GYA0</accession>
<gene>
    <name evidence="1" type="ORF">GPM918_LOCUS13816</name>
    <name evidence="2" type="ORF">SRO942_LOCUS13814</name>
</gene>
<organism evidence="1 3">
    <name type="scientific">Didymodactylos carnosus</name>
    <dbReference type="NCBI Taxonomy" id="1234261"/>
    <lineage>
        <taxon>Eukaryota</taxon>
        <taxon>Metazoa</taxon>
        <taxon>Spiralia</taxon>
        <taxon>Gnathifera</taxon>
        <taxon>Rotifera</taxon>
        <taxon>Eurotatoria</taxon>
        <taxon>Bdelloidea</taxon>
        <taxon>Philodinida</taxon>
        <taxon>Philodinidae</taxon>
        <taxon>Didymodactylos</taxon>
    </lineage>
</organism>
<dbReference type="AlphaFoldDB" id="A0A814GYA0"/>